<dbReference type="AlphaFoldDB" id="A0A8J2LFH8"/>
<dbReference type="Proteomes" id="UP000708208">
    <property type="component" value="Unassembled WGS sequence"/>
</dbReference>
<protein>
    <submittedName>
        <fullName evidence="3">Uncharacterized protein</fullName>
    </submittedName>
</protein>
<feature type="region of interest" description="Disordered" evidence="1">
    <location>
        <begin position="1"/>
        <end position="33"/>
    </location>
</feature>
<keyword evidence="2" id="KW-0472">Membrane</keyword>
<organism evidence="3 4">
    <name type="scientific">Allacma fusca</name>
    <dbReference type="NCBI Taxonomy" id="39272"/>
    <lineage>
        <taxon>Eukaryota</taxon>
        <taxon>Metazoa</taxon>
        <taxon>Ecdysozoa</taxon>
        <taxon>Arthropoda</taxon>
        <taxon>Hexapoda</taxon>
        <taxon>Collembola</taxon>
        <taxon>Symphypleona</taxon>
        <taxon>Sminthuridae</taxon>
        <taxon>Allacma</taxon>
    </lineage>
</organism>
<keyword evidence="4" id="KW-1185">Reference proteome</keyword>
<keyword evidence="2" id="KW-1133">Transmembrane helix</keyword>
<sequence length="484" mass="54462">MPKRPGSVDTADESDTEMFLPTTTPSTHNSMASRRRFSRKARCAKVSVCALAVIAVVVLLWEVMDIQKNDLLTEDINEASQIQLPKEYPPITVPSLSPEDYANLCYPSLKNEFTISAVADKLSLMSLSNEKACTDVANIFSKIYDVQKIKGEIKLPSAFVSEVKGWLNNSEELFKSIGSQDIFQVRNKIWGETSVFNMLRSKRPVSKPSMDPKLYVEQIYNSSKENCDFCSYRDHTAEDIFGRVESKYSASASNTFKLSKFHGLFFPYGHHPLNISFEVLKDLFLTTSQSWVDKALKIDPEQVFATLLWDSLPHAGASQVHPHVHGLLDTSRYAGQFGVLQEGAMSYFKQYNRLLWSDILLIHWALGLVVPQKDAIAVVPITARKDHEYMIISQSLNTDVVVLLWRILQTYRNELGIYCFSSAASLPPRSSVQGALPFIYRIGSRGDCTSLRSDVSSLELYTMNNINSNLAETLKFLQKTTMAT</sequence>
<evidence type="ECO:0000313" key="3">
    <source>
        <dbReference type="EMBL" id="CAG7834303.1"/>
    </source>
</evidence>
<accession>A0A8J2LFH8</accession>
<feature type="transmembrane region" description="Helical" evidence="2">
    <location>
        <begin position="43"/>
        <end position="61"/>
    </location>
</feature>
<comment type="caution">
    <text evidence="3">The sequence shown here is derived from an EMBL/GenBank/DDBJ whole genome shotgun (WGS) entry which is preliminary data.</text>
</comment>
<evidence type="ECO:0000256" key="2">
    <source>
        <dbReference type="SAM" id="Phobius"/>
    </source>
</evidence>
<reference evidence="3" key="1">
    <citation type="submission" date="2021-06" db="EMBL/GenBank/DDBJ databases">
        <authorList>
            <person name="Hodson N. C."/>
            <person name="Mongue J. A."/>
            <person name="Jaron S. K."/>
        </authorList>
    </citation>
    <scope>NUCLEOTIDE SEQUENCE</scope>
</reference>
<feature type="compositionally biased region" description="Polar residues" evidence="1">
    <location>
        <begin position="21"/>
        <end position="32"/>
    </location>
</feature>
<evidence type="ECO:0000313" key="4">
    <source>
        <dbReference type="Proteomes" id="UP000708208"/>
    </source>
</evidence>
<name>A0A8J2LFH8_9HEXA</name>
<proteinExistence type="predicted"/>
<dbReference type="EMBL" id="CAJVCH010570182">
    <property type="protein sequence ID" value="CAG7834303.1"/>
    <property type="molecule type" value="Genomic_DNA"/>
</dbReference>
<evidence type="ECO:0000256" key="1">
    <source>
        <dbReference type="SAM" id="MobiDB-lite"/>
    </source>
</evidence>
<keyword evidence="2" id="KW-0812">Transmembrane</keyword>
<dbReference type="OrthoDB" id="5945460at2759"/>
<gene>
    <name evidence="3" type="ORF">AFUS01_LOCUS43822</name>
</gene>